<reference evidence="7 8" key="1">
    <citation type="journal article" date="2009" name="Science">
        <title>Green evolution and dynamic adaptations revealed by genomes of the marine picoeukaryotes Micromonas.</title>
        <authorList>
            <person name="Worden A.Z."/>
            <person name="Lee J.H."/>
            <person name="Mock T."/>
            <person name="Rouze P."/>
            <person name="Simmons M.P."/>
            <person name="Aerts A.L."/>
            <person name="Allen A.E."/>
            <person name="Cuvelier M.L."/>
            <person name="Derelle E."/>
            <person name="Everett M.V."/>
            <person name="Foulon E."/>
            <person name="Grimwood J."/>
            <person name="Gundlach H."/>
            <person name="Henrissat B."/>
            <person name="Napoli C."/>
            <person name="McDonald S.M."/>
            <person name="Parker M.S."/>
            <person name="Rombauts S."/>
            <person name="Salamov A."/>
            <person name="Von Dassow P."/>
            <person name="Badger J.H."/>
            <person name="Coutinho P.M."/>
            <person name="Demir E."/>
            <person name="Dubchak I."/>
            <person name="Gentemann C."/>
            <person name="Eikrem W."/>
            <person name="Gready J.E."/>
            <person name="John U."/>
            <person name="Lanier W."/>
            <person name="Lindquist E.A."/>
            <person name="Lucas S."/>
            <person name="Mayer K.F."/>
            <person name="Moreau H."/>
            <person name="Not F."/>
            <person name="Otillar R."/>
            <person name="Panaud O."/>
            <person name="Pangilinan J."/>
            <person name="Paulsen I."/>
            <person name="Piegu B."/>
            <person name="Poliakov A."/>
            <person name="Robbens S."/>
            <person name="Schmutz J."/>
            <person name="Toulza E."/>
            <person name="Wyss T."/>
            <person name="Zelensky A."/>
            <person name="Zhou K."/>
            <person name="Armbrust E.V."/>
            <person name="Bhattacharya D."/>
            <person name="Goodenough U.W."/>
            <person name="Van de Peer Y."/>
            <person name="Grigoriev I.V."/>
        </authorList>
    </citation>
    <scope>NUCLEOTIDE SEQUENCE [LARGE SCALE GENOMIC DNA]</scope>
    <source>
        <strain evidence="7 8">CCMP1545</strain>
    </source>
</reference>
<keyword evidence="2 4" id="KW-0396">Initiation factor</keyword>
<sequence length="175" mass="20108">NMDTGPPRNEDIDLPEVRVIDEDKAPVGVMSSAEAQEIADEAGLDLVMFSPEANPPVCRIMNYSKYKYEQEKKQRETRKRAAATRIEVKELKMRYNIDSHDYMVRLKAAKKFLDGGDRVKLVCQFRGRENEFRDMGRDMFMKFVDDCNSDEDLCTLEGNPSMEGNRMVMVLGPVK</sequence>
<dbReference type="PROSITE" id="PS00938">
    <property type="entry name" value="IF3"/>
    <property type="match status" value="1"/>
</dbReference>
<dbReference type="InterPro" id="IPR019814">
    <property type="entry name" value="Translation_initiation_fac_3_N"/>
</dbReference>
<evidence type="ECO:0000256" key="2">
    <source>
        <dbReference type="ARBA" id="ARBA00022540"/>
    </source>
</evidence>
<proteinExistence type="inferred from homology"/>
<dbReference type="GO" id="GO:0043022">
    <property type="term" value="F:ribosome binding"/>
    <property type="evidence" value="ECO:0007669"/>
    <property type="project" value="TreeGrafter"/>
</dbReference>
<dbReference type="InterPro" id="IPR036788">
    <property type="entry name" value="T_IF-3_C_sf"/>
</dbReference>
<keyword evidence="8" id="KW-1185">Reference proteome</keyword>
<name>C1MH89_MICPC</name>
<evidence type="ECO:0000256" key="4">
    <source>
        <dbReference type="RuleBase" id="RU000646"/>
    </source>
</evidence>
<dbReference type="Pfam" id="PF05198">
    <property type="entry name" value="IF3_N"/>
    <property type="match status" value="1"/>
</dbReference>
<dbReference type="GO" id="GO:0003743">
    <property type="term" value="F:translation initiation factor activity"/>
    <property type="evidence" value="ECO:0007669"/>
    <property type="project" value="UniProtKB-KW"/>
</dbReference>
<dbReference type="GO" id="GO:0009507">
    <property type="term" value="C:chloroplast"/>
    <property type="evidence" value="ECO:0007669"/>
    <property type="project" value="UniProtKB-SubCell"/>
</dbReference>
<dbReference type="PANTHER" id="PTHR10938">
    <property type="entry name" value="TRANSLATION INITIATION FACTOR IF-3"/>
    <property type="match status" value="1"/>
</dbReference>
<gene>
    <name evidence="7" type="ORF">MICPUCDRAFT_8000</name>
</gene>
<comment type="subcellular location">
    <subcellularLocation>
        <location evidence="4">Plastid</location>
        <location evidence="4">Chloroplast</location>
    </subcellularLocation>
</comment>
<dbReference type="InterPro" id="IPR019815">
    <property type="entry name" value="Translation_initiation_fac_3_C"/>
</dbReference>
<evidence type="ECO:0000256" key="3">
    <source>
        <dbReference type="ARBA" id="ARBA00022917"/>
    </source>
</evidence>
<feature type="non-terminal residue" evidence="7">
    <location>
        <position position="175"/>
    </location>
</feature>
<dbReference type="HAMAP" id="MF_00080">
    <property type="entry name" value="IF_3"/>
    <property type="match status" value="1"/>
</dbReference>
<dbReference type="SUPFAM" id="SSF55200">
    <property type="entry name" value="Translation initiation factor IF3, C-terminal domain"/>
    <property type="match status" value="1"/>
</dbReference>
<dbReference type="InterPro" id="IPR036787">
    <property type="entry name" value="T_IF-3_N_sf"/>
</dbReference>
<dbReference type="Gene3D" id="3.30.110.10">
    <property type="entry name" value="Translation initiation factor 3 (IF-3), C-terminal domain"/>
    <property type="match status" value="1"/>
</dbReference>
<evidence type="ECO:0000259" key="6">
    <source>
        <dbReference type="Pfam" id="PF05198"/>
    </source>
</evidence>
<feature type="non-terminal residue" evidence="7">
    <location>
        <position position="1"/>
    </location>
</feature>
<dbReference type="OrthoDB" id="21573at2759"/>
<keyword evidence="3 4" id="KW-0648">Protein biosynthesis</keyword>
<dbReference type="GO" id="GO:0032790">
    <property type="term" value="P:ribosome disassembly"/>
    <property type="evidence" value="ECO:0007669"/>
    <property type="project" value="TreeGrafter"/>
</dbReference>
<dbReference type="InterPro" id="IPR001288">
    <property type="entry name" value="Translation_initiation_fac_3"/>
</dbReference>
<evidence type="ECO:0000313" key="8">
    <source>
        <dbReference type="Proteomes" id="UP000001876"/>
    </source>
</evidence>
<dbReference type="EMBL" id="GG663735">
    <property type="protein sequence ID" value="EEH60165.1"/>
    <property type="molecule type" value="Genomic_DNA"/>
</dbReference>
<dbReference type="AlphaFoldDB" id="C1MH89"/>
<organism evidence="8">
    <name type="scientific">Micromonas pusilla (strain CCMP1545)</name>
    <name type="common">Picoplanktonic green alga</name>
    <dbReference type="NCBI Taxonomy" id="564608"/>
    <lineage>
        <taxon>Eukaryota</taxon>
        <taxon>Viridiplantae</taxon>
        <taxon>Chlorophyta</taxon>
        <taxon>Mamiellophyceae</taxon>
        <taxon>Mamiellales</taxon>
        <taxon>Mamiellaceae</taxon>
        <taxon>Micromonas</taxon>
    </lineage>
</organism>
<protein>
    <recommendedName>
        <fullName evidence="4">Translation initiation factor IF-3</fullName>
    </recommendedName>
</protein>
<dbReference type="eggNOG" id="ENOG502QUHV">
    <property type="taxonomic scope" value="Eukaryota"/>
</dbReference>
<dbReference type="STRING" id="564608.C1MH89"/>
<dbReference type="OMA" id="KCTVIFR"/>
<dbReference type="NCBIfam" id="TIGR00168">
    <property type="entry name" value="infC"/>
    <property type="match status" value="1"/>
</dbReference>
<comment type="similarity">
    <text evidence="1 4">Belongs to the IF-3 family.</text>
</comment>
<feature type="domain" description="Translation initiation factor 3 N-terminal" evidence="6">
    <location>
        <begin position="9"/>
        <end position="76"/>
    </location>
</feature>
<dbReference type="Gene3D" id="3.10.20.80">
    <property type="entry name" value="Translation initiation factor 3 (IF-3), N-terminal domain"/>
    <property type="match status" value="1"/>
</dbReference>
<dbReference type="KEGG" id="mpp:MICPUCDRAFT_8000"/>
<comment type="subunit">
    <text evidence="4">Monomer.</text>
</comment>
<evidence type="ECO:0000313" key="7">
    <source>
        <dbReference type="EMBL" id="EEH60165.1"/>
    </source>
</evidence>
<dbReference type="Proteomes" id="UP000001876">
    <property type="component" value="Unassembled WGS sequence"/>
</dbReference>
<dbReference type="RefSeq" id="XP_003054913.1">
    <property type="nucleotide sequence ID" value="XM_003054867.1"/>
</dbReference>
<evidence type="ECO:0000256" key="1">
    <source>
        <dbReference type="ARBA" id="ARBA00005439"/>
    </source>
</evidence>
<dbReference type="Pfam" id="PF00707">
    <property type="entry name" value="IF3_C"/>
    <property type="match status" value="1"/>
</dbReference>
<dbReference type="GeneID" id="9680900"/>
<dbReference type="InterPro" id="IPR019813">
    <property type="entry name" value="Translation_initiation_fac3_CS"/>
</dbReference>
<evidence type="ECO:0000259" key="5">
    <source>
        <dbReference type="Pfam" id="PF00707"/>
    </source>
</evidence>
<feature type="domain" description="Translation initiation factor 3 C-terminal" evidence="5">
    <location>
        <begin position="86"/>
        <end position="173"/>
    </location>
</feature>
<dbReference type="SUPFAM" id="SSF54364">
    <property type="entry name" value="Translation initiation factor IF3, N-terminal domain"/>
    <property type="match status" value="1"/>
</dbReference>
<accession>C1MH89</accession>
<comment type="function">
    <text evidence="4">IF-3 binds to the 30S ribosomal subunit and shifts the equilibrium between 70S ribosomes and their 50S and 30S subunits in favor of the free subunits, thus enhancing the availability of 30S subunits on which protein synthesis initiation begins.</text>
</comment>
<dbReference type="PANTHER" id="PTHR10938:SF0">
    <property type="entry name" value="TRANSLATION INITIATION FACTOR IF-3, MITOCHONDRIAL"/>
    <property type="match status" value="1"/>
</dbReference>